<evidence type="ECO:0000259" key="1">
    <source>
        <dbReference type="Pfam" id="PF13280"/>
    </source>
</evidence>
<dbReference type="PROSITE" id="PS52050">
    <property type="entry name" value="WYL"/>
    <property type="match status" value="1"/>
</dbReference>
<evidence type="ECO:0000313" key="3">
    <source>
        <dbReference type="Proteomes" id="UP000199065"/>
    </source>
</evidence>
<dbReference type="InterPro" id="IPR026881">
    <property type="entry name" value="WYL_dom"/>
</dbReference>
<dbReference type="PANTHER" id="PTHR34580">
    <property type="match status" value="1"/>
</dbReference>
<dbReference type="RefSeq" id="WP_092285529.1">
    <property type="nucleotide sequence ID" value="NZ_FOPJ01000006.1"/>
</dbReference>
<evidence type="ECO:0000313" key="2">
    <source>
        <dbReference type="EMBL" id="SFG56240.1"/>
    </source>
</evidence>
<dbReference type="EMBL" id="FOPJ01000006">
    <property type="protein sequence ID" value="SFG56240.1"/>
    <property type="molecule type" value="Genomic_DNA"/>
</dbReference>
<dbReference type="PANTHER" id="PTHR34580:SF3">
    <property type="entry name" value="PROTEIN PAFB"/>
    <property type="match status" value="1"/>
</dbReference>
<keyword evidence="2" id="KW-0647">Proteasome</keyword>
<keyword evidence="3" id="KW-1185">Reference proteome</keyword>
<name>A0A1I2SU22_9CORY</name>
<dbReference type="AlphaFoldDB" id="A0A1I2SU22"/>
<protein>
    <submittedName>
        <fullName evidence="2">Proteasome accessory factor B</fullName>
    </submittedName>
</protein>
<dbReference type="InterPro" id="IPR051534">
    <property type="entry name" value="CBASS_pafABC_assoc_protein"/>
</dbReference>
<dbReference type="OrthoDB" id="3268930at2"/>
<gene>
    <name evidence="2" type="ORF">SAMN05660282_01247</name>
</gene>
<dbReference type="Pfam" id="PF13280">
    <property type="entry name" value="WYL"/>
    <property type="match status" value="1"/>
</dbReference>
<dbReference type="STRING" id="185761.SAMN05660282_01247"/>
<proteinExistence type="predicted"/>
<accession>A0A1I2SU22</accession>
<organism evidence="2 3">
    <name type="scientific">Corynebacterium spheniscorum</name>
    <dbReference type="NCBI Taxonomy" id="185761"/>
    <lineage>
        <taxon>Bacteria</taxon>
        <taxon>Bacillati</taxon>
        <taxon>Actinomycetota</taxon>
        <taxon>Actinomycetes</taxon>
        <taxon>Mycobacteriales</taxon>
        <taxon>Corynebacteriaceae</taxon>
        <taxon>Corynebacterium</taxon>
    </lineage>
</organism>
<sequence length="324" mass="36197">MTSPDPHVERLVNLTFAFLDAAHDPNHEGLTLEELHERIDAYKDMTYDGFRTTFRRDRQALRRAGVPLEHISDPGGRSAYRIQNEHYALPEITFTEAEAAVLGLAGDLGGKGALAAFNRSGWTKLAATGLNRDLAPSKLARGGDDLALLEPAVLDNCLKAVRYQKSISFQYLPSATAEAVERRMDPWGLVSLRSRIYLVGFDLDKEAVRTFRIRRIHNVVVGEDATHHKPADLDLNDAVEESLAQRYRRTTVVFTGPRLAAMELVRDPRCEELDRDTWRMKDVEHEEIVRTLAGLAPQVRALEPQAVVDDIIALLKLAAAQGDK</sequence>
<dbReference type="GO" id="GO:0000502">
    <property type="term" value="C:proteasome complex"/>
    <property type="evidence" value="ECO:0007669"/>
    <property type="project" value="UniProtKB-KW"/>
</dbReference>
<dbReference type="Proteomes" id="UP000199065">
    <property type="component" value="Unassembled WGS sequence"/>
</dbReference>
<reference evidence="2 3" key="1">
    <citation type="submission" date="2016-10" db="EMBL/GenBank/DDBJ databases">
        <authorList>
            <person name="de Groot N.N."/>
        </authorList>
    </citation>
    <scope>NUCLEOTIDE SEQUENCE [LARGE SCALE GENOMIC DNA]</scope>
    <source>
        <strain>J11</strain>
        <strain evidence="3">PG 39</strain>
    </source>
</reference>
<feature type="domain" description="WYL" evidence="1">
    <location>
        <begin position="153"/>
        <end position="220"/>
    </location>
</feature>